<dbReference type="KEGG" id="abac:LuPra_01588"/>
<feature type="transmembrane region" description="Helical" evidence="1">
    <location>
        <begin position="12"/>
        <end position="36"/>
    </location>
</feature>
<evidence type="ECO:0000313" key="2">
    <source>
        <dbReference type="EMBL" id="AMY08388.1"/>
    </source>
</evidence>
<reference evidence="3" key="2">
    <citation type="submission" date="2016-04" db="EMBL/GenBank/DDBJ databases">
        <title>First Complete Genome Sequence of a Subdivision 6 Acidobacterium.</title>
        <authorList>
            <person name="Huang S."/>
            <person name="Vieira S."/>
            <person name="Bunk B."/>
            <person name="Riedel T."/>
            <person name="Sproeer C."/>
            <person name="Overmann J."/>
        </authorList>
    </citation>
    <scope>NUCLEOTIDE SEQUENCE [LARGE SCALE GENOMIC DNA]</scope>
    <source>
        <strain evidence="3">DSM 100886 HEG_-6_39</strain>
    </source>
</reference>
<dbReference type="STRING" id="1855912.LuPra_01588"/>
<keyword evidence="1" id="KW-0812">Transmembrane</keyword>
<gene>
    <name evidence="2" type="ORF">LuPra_01588</name>
</gene>
<dbReference type="PANTHER" id="PTHR38468:SF1">
    <property type="entry name" value="SLL0939 PROTEIN"/>
    <property type="match status" value="1"/>
</dbReference>
<dbReference type="AlphaFoldDB" id="A0A143PJZ5"/>
<dbReference type="RefSeq" id="WP_110170240.1">
    <property type="nucleotide sequence ID" value="NZ_CP015136.1"/>
</dbReference>
<sequence length="118" mass="13002">MEEVVLQFARVASLVVELAAIVVVSFGALEAFVMLLRPAFRPAIRHGARKVIWRRSAMWMLLGLEFKLAADIITTVMSPTLQDIDGLAAIAAIRTFLNYFLERDLEHSESAEAAGATN</sequence>
<keyword evidence="1" id="KW-0472">Membrane</keyword>
<accession>A0A143PJZ5</accession>
<dbReference type="Pfam" id="PF07784">
    <property type="entry name" value="DUF1622"/>
    <property type="match status" value="1"/>
</dbReference>
<evidence type="ECO:0008006" key="4">
    <source>
        <dbReference type="Google" id="ProtNLM"/>
    </source>
</evidence>
<protein>
    <recommendedName>
        <fullName evidence="4">DUF1622 domain-containing protein</fullName>
    </recommendedName>
</protein>
<keyword evidence="3" id="KW-1185">Reference proteome</keyword>
<reference evidence="2 3" key="1">
    <citation type="journal article" date="2016" name="Genome Announc.">
        <title>First Complete Genome Sequence of a Subdivision 6 Acidobacterium Strain.</title>
        <authorList>
            <person name="Huang S."/>
            <person name="Vieira S."/>
            <person name="Bunk B."/>
            <person name="Riedel T."/>
            <person name="Sproer C."/>
            <person name="Overmann J."/>
        </authorList>
    </citation>
    <scope>NUCLEOTIDE SEQUENCE [LARGE SCALE GENOMIC DNA]</scope>
    <source>
        <strain evidence="3">DSM 100886 HEG_-6_39</strain>
    </source>
</reference>
<evidence type="ECO:0000313" key="3">
    <source>
        <dbReference type="Proteomes" id="UP000076079"/>
    </source>
</evidence>
<dbReference type="OrthoDB" id="9812897at2"/>
<organism evidence="2 3">
    <name type="scientific">Luteitalea pratensis</name>
    <dbReference type="NCBI Taxonomy" id="1855912"/>
    <lineage>
        <taxon>Bacteria</taxon>
        <taxon>Pseudomonadati</taxon>
        <taxon>Acidobacteriota</taxon>
        <taxon>Vicinamibacteria</taxon>
        <taxon>Vicinamibacterales</taxon>
        <taxon>Vicinamibacteraceae</taxon>
        <taxon>Luteitalea</taxon>
    </lineage>
</organism>
<dbReference type="Proteomes" id="UP000076079">
    <property type="component" value="Chromosome"/>
</dbReference>
<proteinExistence type="predicted"/>
<dbReference type="EMBL" id="CP015136">
    <property type="protein sequence ID" value="AMY08388.1"/>
    <property type="molecule type" value="Genomic_DNA"/>
</dbReference>
<dbReference type="PANTHER" id="PTHR38468">
    <property type="entry name" value="SLL0939 PROTEIN"/>
    <property type="match status" value="1"/>
</dbReference>
<evidence type="ECO:0000256" key="1">
    <source>
        <dbReference type="SAM" id="Phobius"/>
    </source>
</evidence>
<dbReference type="PATRIC" id="fig|1813736.3.peg.1648"/>
<keyword evidence="1" id="KW-1133">Transmembrane helix</keyword>
<name>A0A143PJZ5_LUTPR</name>
<dbReference type="InterPro" id="IPR012427">
    <property type="entry name" value="DUF1622"/>
</dbReference>